<gene>
    <name evidence="2" type="ORF">ABC228_01310</name>
</gene>
<evidence type="ECO:0000259" key="1">
    <source>
        <dbReference type="Pfam" id="PF03819"/>
    </source>
</evidence>
<reference evidence="2 3" key="1">
    <citation type="submission" date="2024-05" db="EMBL/GenBank/DDBJ databases">
        <authorList>
            <person name="Haq I."/>
            <person name="Ullah Z."/>
            <person name="Ahmad R."/>
            <person name="Li M."/>
            <person name="Tong Y."/>
        </authorList>
    </citation>
    <scope>NUCLEOTIDE SEQUENCE [LARGE SCALE GENOMIC DNA]</scope>
    <source>
        <strain evidence="2 3">16A2E</strain>
    </source>
</reference>
<comment type="caution">
    <text evidence="2">The sequence shown here is derived from an EMBL/GenBank/DDBJ whole genome shotgun (WGS) entry which is preliminary data.</text>
</comment>
<evidence type="ECO:0000313" key="2">
    <source>
        <dbReference type="EMBL" id="MEN2765812.1"/>
    </source>
</evidence>
<proteinExistence type="predicted"/>
<dbReference type="Pfam" id="PF03819">
    <property type="entry name" value="MazG"/>
    <property type="match status" value="1"/>
</dbReference>
<dbReference type="Gene3D" id="1.10.287.1080">
    <property type="entry name" value="MazG-like"/>
    <property type="match status" value="1"/>
</dbReference>
<feature type="domain" description="NTP pyrophosphohydrolase MazG-like" evidence="1">
    <location>
        <begin position="25"/>
        <end position="88"/>
    </location>
</feature>
<dbReference type="RefSeq" id="WP_345823284.1">
    <property type="nucleotide sequence ID" value="NZ_JBDIML010000001.1"/>
</dbReference>
<name>A0ABU9XC28_9BACI</name>
<evidence type="ECO:0000313" key="3">
    <source>
        <dbReference type="Proteomes" id="UP001444625"/>
    </source>
</evidence>
<dbReference type="Proteomes" id="UP001444625">
    <property type="component" value="Unassembled WGS sequence"/>
</dbReference>
<protein>
    <submittedName>
        <fullName evidence="2">MazG-like family protein</fullName>
    </submittedName>
</protein>
<dbReference type="InterPro" id="IPR004518">
    <property type="entry name" value="MazG-like_dom"/>
</dbReference>
<organism evidence="2 3">
    <name type="scientific">Ornithinibacillus xuwenensis</name>
    <dbReference type="NCBI Taxonomy" id="3144668"/>
    <lineage>
        <taxon>Bacteria</taxon>
        <taxon>Bacillati</taxon>
        <taxon>Bacillota</taxon>
        <taxon>Bacilli</taxon>
        <taxon>Bacillales</taxon>
        <taxon>Bacillaceae</taxon>
        <taxon>Ornithinibacillus</taxon>
    </lineage>
</organism>
<dbReference type="EMBL" id="JBDIML010000001">
    <property type="protein sequence ID" value="MEN2765812.1"/>
    <property type="molecule type" value="Genomic_DNA"/>
</dbReference>
<dbReference type="CDD" id="cd11540">
    <property type="entry name" value="NTP-PPase_u3"/>
    <property type="match status" value="1"/>
</dbReference>
<keyword evidence="3" id="KW-1185">Reference proteome</keyword>
<dbReference type="SUPFAM" id="SSF101386">
    <property type="entry name" value="all-alpha NTP pyrophosphatases"/>
    <property type="match status" value="1"/>
</dbReference>
<sequence length="106" mass="11905">MNDISKLTDRIEMWAIEKGLDEAQPEKQMLKMVEEVGELSQGLAKGNLDQVVDSIGDVYVVLTVLAMQMDLDIRDCIEQAYGEIKDRKGKMVNGVFVKEGDLREGE</sequence>
<accession>A0ABU9XC28</accession>